<dbReference type="EC" id="2.3.1.-" evidence="2"/>
<gene>
    <name evidence="2" type="ORF">ACFO9E_21135</name>
</gene>
<organism evidence="2 3">
    <name type="scientific">Streptomyces maoxianensis</name>
    <dbReference type="NCBI Taxonomy" id="1459942"/>
    <lineage>
        <taxon>Bacteria</taxon>
        <taxon>Bacillati</taxon>
        <taxon>Actinomycetota</taxon>
        <taxon>Actinomycetes</taxon>
        <taxon>Kitasatosporales</taxon>
        <taxon>Streptomycetaceae</taxon>
        <taxon>Streptomyces</taxon>
    </lineage>
</organism>
<sequence length="174" mass="19723">MTDRWVRLELDVNAFDAARFEKYMERCQVAGIRLTTLAELGDTPRHRRALYELNKECSADIPDRGEFHTFDEYLERRIEVPSYDPRGVVIALDDDVWCGLAATSDRRSAGFVCNEMTGVKAAYRGRGISIAMKTFGIGFADLCGVDKIRTVHHPANTSAIEMNRRLGFVDAEWD</sequence>
<keyword evidence="2" id="KW-0012">Acyltransferase</keyword>
<dbReference type="InterPro" id="IPR016181">
    <property type="entry name" value="Acyl_CoA_acyltransferase"/>
</dbReference>
<name>A0ABV9GBG8_9ACTN</name>
<dbReference type="RefSeq" id="WP_381198128.1">
    <property type="nucleotide sequence ID" value="NZ_JBHSFE010000016.1"/>
</dbReference>
<feature type="domain" description="N-acetyltransferase" evidence="1">
    <location>
        <begin position="32"/>
        <end position="174"/>
    </location>
</feature>
<comment type="caution">
    <text evidence="2">The sequence shown here is derived from an EMBL/GenBank/DDBJ whole genome shotgun (WGS) entry which is preliminary data.</text>
</comment>
<protein>
    <submittedName>
        <fullName evidence="2">GNAT family N-acetyltransferase</fullName>
        <ecNumber evidence="2">2.3.1.-</ecNumber>
    </submittedName>
</protein>
<evidence type="ECO:0000313" key="3">
    <source>
        <dbReference type="Proteomes" id="UP001595993"/>
    </source>
</evidence>
<reference evidence="3" key="1">
    <citation type="journal article" date="2019" name="Int. J. Syst. Evol. Microbiol.">
        <title>The Global Catalogue of Microorganisms (GCM) 10K type strain sequencing project: providing services to taxonomists for standard genome sequencing and annotation.</title>
        <authorList>
            <consortium name="The Broad Institute Genomics Platform"/>
            <consortium name="The Broad Institute Genome Sequencing Center for Infectious Disease"/>
            <person name="Wu L."/>
            <person name="Ma J."/>
        </authorList>
    </citation>
    <scope>NUCLEOTIDE SEQUENCE [LARGE SCALE GENOMIC DNA]</scope>
    <source>
        <strain evidence="3">CGMCC 4.7139</strain>
    </source>
</reference>
<dbReference type="GO" id="GO:0016746">
    <property type="term" value="F:acyltransferase activity"/>
    <property type="evidence" value="ECO:0007669"/>
    <property type="project" value="UniProtKB-KW"/>
</dbReference>
<dbReference type="Pfam" id="PF00583">
    <property type="entry name" value="Acetyltransf_1"/>
    <property type="match status" value="1"/>
</dbReference>
<keyword evidence="2" id="KW-0808">Transferase</keyword>
<dbReference type="PROSITE" id="PS51186">
    <property type="entry name" value="GNAT"/>
    <property type="match status" value="1"/>
</dbReference>
<dbReference type="Proteomes" id="UP001595993">
    <property type="component" value="Unassembled WGS sequence"/>
</dbReference>
<proteinExistence type="predicted"/>
<evidence type="ECO:0000313" key="2">
    <source>
        <dbReference type="EMBL" id="MFC4610297.1"/>
    </source>
</evidence>
<accession>A0ABV9GBG8</accession>
<dbReference type="EMBL" id="JBHSFE010000016">
    <property type="protein sequence ID" value="MFC4610297.1"/>
    <property type="molecule type" value="Genomic_DNA"/>
</dbReference>
<dbReference type="SUPFAM" id="SSF55729">
    <property type="entry name" value="Acyl-CoA N-acyltransferases (Nat)"/>
    <property type="match status" value="1"/>
</dbReference>
<dbReference type="Gene3D" id="3.40.630.30">
    <property type="match status" value="1"/>
</dbReference>
<keyword evidence="3" id="KW-1185">Reference proteome</keyword>
<dbReference type="InterPro" id="IPR000182">
    <property type="entry name" value="GNAT_dom"/>
</dbReference>
<evidence type="ECO:0000259" key="1">
    <source>
        <dbReference type="PROSITE" id="PS51186"/>
    </source>
</evidence>